<protein>
    <submittedName>
        <fullName evidence="1">Uncharacterized protein</fullName>
    </submittedName>
</protein>
<sequence length="142" mass="16373">GYAATLLRRSVYNCFAFSKYFERSPATEQATWLELSDDDWNLIVEMEAITNQLAQFSLGEVQKEGVSGSNALLFRKLLKLTFPCLVLERPDVLSTEFTQRRISKEVKNFSEQGKCCLLRLNEQWALRFPEPDDNEMKAILLV</sequence>
<keyword evidence="2" id="KW-1185">Reference proteome</keyword>
<feature type="non-terminal residue" evidence="1">
    <location>
        <position position="1"/>
    </location>
</feature>
<dbReference type="GeneID" id="20659378"/>
<reference evidence="1 2" key="1">
    <citation type="journal article" date="2006" name="Science">
        <title>Phytophthora genome sequences uncover evolutionary origins and mechanisms of pathogenesis.</title>
        <authorList>
            <person name="Tyler B.M."/>
            <person name="Tripathy S."/>
            <person name="Zhang X."/>
            <person name="Dehal P."/>
            <person name="Jiang R.H."/>
            <person name="Aerts A."/>
            <person name="Arredondo F.D."/>
            <person name="Baxter L."/>
            <person name="Bensasson D."/>
            <person name="Beynon J.L."/>
            <person name="Chapman J."/>
            <person name="Damasceno C.M."/>
            <person name="Dorrance A.E."/>
            <person name="Dou D."/>
            <person name="Dickerman A.W."/>
            <person name="Dubchak I.L."/>
            <person name="Garbelotto M."/>
            <person name="Gijzen M."/>
            <person name="Gordon S.G."/>
            <person name="Govers F."/>
            <person name="Grunwald N.J."/>
            <person name="Huang W."/>
            <person name="Ivors K.L."/>
            <person name="Jones R.W."/>
            <person name="Kamoun S."/>
            <person name="Krampis K."/>
            <person name="Lamour K.H."/>
            <person name="Lee M.K."/>
            <person name="McDonald W.H."/>
            <person name="Medina M."/>
            <person name="Meijer H.J."/>
            <person name="Nordberg E.K."/>
            <person name="Maclean D.J."/>
            <person name="Ospina-Giraldo M.D."/>
            <person name="Morris P.F."/>
            <person name="Phuntumart V."/>
            <person name="Putnam N.H."/>
            <person name="Rash S."/>
            <person name="Rose J.K."/>
            <person name="Sakihama Y."/>
            <person name="Salamov A.A."/>
            <person name="Savidor A."/>
            <person name="Scheuring C.F."/>
            <person name="Smith B.M."/>
            <person name="Sobral B.W."/>
            <person name="Terry A."/>
            <person name="Torto-Alalibo T.A."/>
            <person name="Win J."/>
            <person name="Xu Z."/>
            <person name="Zhang H."/>
            <person name="Grigoriev I.V."/>
            <person name="Rokhsar D.S."/>
            <person name="Boore J.L."/>
        </authorList>
    </citation>
    <scope>NUCLEOTIDE SEQUENCE [LARGE SCALE GENOMIC DNA]</scope>
    <source>
        <strain evidence="1 2">P6497</strain>
    </source>
</reference>
<dbReference type="AlphaFoldDB" id="G4ZV81"/>
<evidence type="ECO:0000313" key="2">
    <source>
        <dbReference type="Proteomes" id="UP000002640"/>
    </source>
</evidence>
<evidence type="ECO:0000313" key="1">
    <source>
        <dbReference type="EMBL" id="EGZ13705.1"/>
    </source>
</evidence>
<dbReference type="Proteomes" id="UP000002640">
    <property type="component" value="Unassembled WGS sequence"/>
</dbReference>
<proteinExistence type="predicted"/>
<dbReference type="KEGG" id="psoj:PHYSODRAFT_512607"/>
<name>G4ZV81_PHYSP</name>
<dbReference type="OMA" id="WTLATEM"/>
<gene>
    <name evidence="1" type="ORF">PHYSODRAFT_512607</name>
</gene>
<organism evidence="1 2">
    <name type="scientific">Phytophthora sojae (strain P6497)</name>
    <name type="common">Soybean stem and root rot agent</name>
    <name type="synonym">Phytophthora megasperma f. sp. glycines</name>
    <dbReference type="NCBI Taxonomy" id="1094619"/>
    <lineage>
        <taxon>Eukaryota</taxon>
        <taxon>Sar</taxon>
        <taxon>Stramenopiles</taxon>
        <taxon>Oomycota</taxon>
        <taxon>Peronosporomycetes</taxon>
        <taxon>Peronosporales</taxon>
        <taxon>Peronosporaceae</taxon>
        <taxon>Phytophthora</taxon>
    </lineage>
</organism>
<dbReference type="RefSeq" id="XP_009531134.1">
    <property type="nucleotide sequence ID" value="XM_009532839.1"/>
</dbReference>
<dbReference type="EMBL" id="JH159156">
    <property type="protein sequence ID" value="EGZ13705.1"/>
    <property type="molecule type" value="Genomic_DNA"/>
</dbReference>
<dbReference type="STRING" id="1094619.G4ZV81"/>
<dbReference type="InParanoid" id="G4ZV81"/>
<accession>G4ZV81</accession>